<dbReference type="Pfam" id="PF14022">
    <property type="entry name" value="DUF4238"/>
    <property type="match status" value="1"/>
</dbReference>
<dbReference type="RefSeq" id="WP_135661123.1">
    <property type="nucleotide sequence ID" value="NZ_RQHF01000044.1"/>
</dbReference>
<dbReference type="EMBL" id="RQHF01000044">
    <property type="protein sequence ID" value="TGM45242.1"/>
    <property type="molecule type" value="Genomic_DNA"/>
</dbReference>
<sequence>MKKVTKWQHIVPQFYLKEFKNEKNLIENYDILNKKFGQPKGTRPLCAEYFYYGAETGIQDEISQIVEEFLESIETPLSKSIPELKKSLIGNSEITPEEKHIISLLMSMLYIRNNTSRNQIKQTTSNLTLEVLKGIANVKGEERFFNDYERDTGITLSSSEKKNFLKALEENIFKIEVNNAPHINFLSKIPNFANILDTQNWIVYISKIEENFITSDTPVISKNPKNWNNKFGVPILSKSYYFPLSPKIFIQTYYNGQSTTKSIKRKNLLSKKDTQIINDLNLVIASQSEKQLFAYQKIDIEKILNYRHKKII</sequence>
<evidence type="ECO:0000313" key="2">
    <source>
        <dbReference type="Proteomes" id="UP000298112"/>
    </source>
</evidence>
<dbReference type="Proteomes" id="UP000298112">
    <property type="component" value="Unassembled WGS sequence"/>
</dbReference>
<gene>
    <name evidence="1" type="ORF">EHQ95_19195</name>
</gene>
<proteinExistence type="predicted"/>
<dbReference type="InterPro" id="IPR025332">
    <property type="entry name" value="DUF4238"/>
</dbReference>
<organism evidence="1 2">
    <name type="scientific">Leptospira vanthielii</name>
    <dbReference type="NCBI Taxonomy" id="293085"/>
    <lineage>
        <taxon>Bacteria</taxon>
        <taxon>Pseudomonadati</taxon>
        <taxon>Spirochaetota</taxon>
        <taxon>Spirochaetia</taxon>
        <taxon>Leptospirales</taxon>
        <taxon>Leptospiraceae</taxon>
        <taxon>Leptospira</taxon>
    </lineage>
</organism>
<evidence type="ECO:0000313" key="1">
    <source>
        <dbReference type="EMBL" id="TGM45242.1"/>
    </source>
</evidence>
<comment type="caution">
    <text evidence="1">The sequence shown here is derived from an EMBL/GenBank/DDBJ whole genome shotgun (WGS) entry which is preliminary data.</text>
</comment>
<reference evidence="2" key="1">
    <citation type="journal article" date="2019" name="PLoS Negl. Trop. Dis.">
        <title>Revisiting the worldwide diversity of Leptospira species in the environment.</title>
        <authorList>
            <person name="Vincent A.T."/>
            <person name="Schiettekatte O."/>
            <person name="Bourhy P."/>
            <person name="Veyrier F.J."/>
            <person name="Picardeau M."/>
        </authorList>
    </citation>
    <scope>NUCLEOTIDE SEQUENCE [LARGE SCALE GENOMIC DNA]</scope>
    <source>
        <strain evidence="2">201601955</strain>
    </source>
</reference>
<keyword evidence="2" id="KW-1185">Reference proteome</keyword>
<name>A0ABY2NIL8_9LEPT</name>
<protein>
    <submittedName>
        <fullName evidence="1">DUF4238 domain-containing protein</fullName>
    </submittedName>
</protein>
<accession>A0ABY2NIL8</accession>